<dbReference type="PANTHER" id="PTHR43823">
    <property type="entry name" value="SPORULATION PROTEIN YKVU"/>
    <property type="match status" value="1"/>
</dbReference>
<feature type="transmembrane region" description="Helical" evidence="10">
    <location>
        <begin position="134"/>
        <end position="155"/>
    </location>
</feature>
<keyword evidence="5" id="KW-1003">Cell membrane</keyword>
<feature type="transmembrane region" description="Helical" evidence="10">
    <location>
        <begin position="278"/>
        <end position="298"/>
    </location>
</feature>
<keyword evidence="6 10" id="KW-0812">Transmembrane</keyword>
<feature type="transmembrane region" description="Helical" evidence="10">
    <location>
        <begin position="252"/>
        <end position="272"/>
    </location>
</feature>
<feature type="transmembrane region" description="Helical" evidence="10">
    <location>
        <begin position="199"/>
        <end position="218"/>
    </location>
</feature>
<dbReference type="Proteomes" id="UP001209803">
    <property type="component" value="Chromosome"/>
</dbReference>
<comment type="subcellular location">
    <subcellularLocation>
        <location evidence="1">Cell inner membrane</location>
        <topology evidence="1">Multi-pass membrane protein</topology>
    </subcellularLocation>
</comment>
<dbReference type="RefSeq" id="WP_265680800.1">
    <property type="nucleotide sequence ID" value="NZ_CP120863.1"/>
</dbReference>
<protein>
    <recommendedName>
        <fullName evidence="3">Multidrug export protein MepA</fullName>
    </recommendedName>
</protein>
<keyword evidence="8 10" id="KW-0472">Membrane</keyword>
<dbReference type="PANTHER" id="PTHR43823:SF3">
    <property type="entry name" value="MULTIDRUG EXPORT PROTEIN MEPA"/>
    <property type="match status" value="1"/>
</dbReference>
<evidence type="ECO:0000256" key="6">
    <source>
        <dbReference type="ARBA" id="ARBA00022692"/>
    </source>
</evidence>
<name>A0ABY8F0B1_9HYPH</name>
<feature type="transmembrane region" description="Helical" evidence="10">
    <location>
        <begin position="396"/>
        <end position="416"/>
    </location>
</feature>
<gene>
    <name evidence="11" type="ORF">K1718_22355</name>
</gene>
<evidence type="ECO:0000256" key="4">
    <source>
        <dbReference type="ARBA" id="ARBA00022448"/>
    </source>
</evidence>
<evidence type="ECO:0000256" key="7">
    <source>
        <dbReference type="ARBA" id="ARBA00022989"/>
    </source>
</evidence>
<feature type="transmembrane region" description="Helical" evidence="10">
    <location>
        <begin position="326"/>
        <end position="346"/>
    </location>
</feature>
<dbReference type="EMBL" id="CP120863">
    <property type="protein sequence ID" value="WFE88873.1"/>
    <property type="molecule type" value="Genomic_DNA"/>
</dbReference>
<feature type="transmembrane region" description="Helical" evidence="10">
    <location>
        <begin position="167"/>
        <end position="193"/>
    </location>
</feature>
<dbReference type="InterPro" id="IPR048279">
    <property type="entry name" value="MdtK-like"/>
</dbReference>
<evidence type="ECO:0000256" key="5">
    <source>
        <dbReference type="ARBA" id="ARBA00022475"/>
    </source>
</evidence>
<dbReference type="InterPro" id="IPR051327">
    <property type="entry name" value="MATE_MepA_subfamily"/>
</dbReference>
<proteinExistence type="inferred from homology"/>
<accession>A0ABY8F0B1</accession>
<feature type="transmembrane region" description="Helical" evidence="10">
    <location>
        <begin position="366"/>
        <end position="387"/>
    </location>
</feature>
<comment type="similarity">
    <text evidence="2">Belongs to the multi antimicrobial extrusion (MATE) (TC 2.A.66.1) family. MepA subfamily.</text>
</comment>
<keyword evidence="9" id="KW-0046">Antibiotic resistance</keyword>
<dbReference type="PIRSF" id="PIRSF006603">
    <property type="entry name" value="DinF"/>
    <property type="match status" value="1"/>
</dbReference>
<feature type="transmembrane region" description="Helical" evidence="10">
    <location>
        <begin position="27"/>
        <end position="49"/>
    </location>
</feature>
<dbReference type="CDD" id="cd13143">
    <property type="entry name" value="MATE_MepA_like"/>
    <property type="match status" value="1"/>
</dbReference>
<keyword evidence="7 10" id="KW-1133">Transmembrane helix</keyword>
<evidence type="ECO:0000256" key="2">
    <source>
        <dbReference type="ARBA" id="ARBA00008417"/>
    </source>
</evidence>
<sequence length="463" mass="49409">MSADMSQTNAFTQGPLVPTLLKTALPIILVMSTNGLLTVADAMFLGHFVGPEALSAVTLMFPAYMLLVAAATLISGGMSSVLARALGGERIPLAQGVFVGAHGLSLLAGATALFLFTMIGYPLILVAAEGSEPIARMAHIYLAITIWTSPLLFVLSVQSDALRCEGYVIQMAGVSLFVSLSNIAFNFLLVAVLDFGVAGTAYGTALAQVLAFVFVIGFRLRSNSVLKPEVLRNHPLTAHWVSILKLGAPQSLNFAGIALGSAATFASLQHFGTEGYEATVAAFGLMTRIMTFVFLPLLGLTQALQAMIGNNYGAEKWQRSDNTLRLGLLTAFFYCLGAQVLLTFFARQIGFLFVEDARIVGELDRIMPINIAMMLVTGPFFVIAAYFQALGDAGRAALISLIKPYLFFLPLLFILPQYFGEVGIWLAGPAAECLLLLLTVAVLRSTARTNSARWGLFVASAAK</sequence>
<organism evidence="11 12">
    <name type="scientific">Roseibium porphyridii</name>
    <dbReference type="NCBI Taxonomy" id="2866279"/>
    <lineage>
        <taxon>Bacteria</taxon>
        <taxon>Pseudomonadati</taxon>
        <taxon>Pseudomonadota</taxon>
        <taxon>Alphaproteobacteria</taxon>
        <taxon>Hyphomicrobiales</taxon>
        <taxon>Stappiaceae</taxon>
        <taxon>Roseibium</taxon>
    </lineage>
</organism>
<feature type="transmembrane region" description="Helical" evidence="10">
    <location>
        <begin position="104"/>
        <end position="128"/>
    </location>
</feature>
<evidence type="ECO:0000256" key="10">
    <source>
        <dbReference type="SAM" id="Phobius"/>
    </source>
</evidence>
<evidence type="ECO:0000256" key="8">
    <source>
        <dbReference type="ARBA" id="ARBA00023136"/>
    </source>
</evidence>
<evidence type="ECO:0000256" key="3">
    <source>
        <dbReference type="ARBA" id="ARBA00022106"/>
    </source>
</evidence>
<reference evidence="11 12" key="1">
    <citation type="submission" date="2023-03" db="EMBL/GenBank/DDBJ databases">
        <title>Roseibium porphyridii sp. nov. and Roseibium rhodosorbium sp. nov. isolated from marine algae, Porphyridium cruentum and Rhodosorus marinus, respectively.</title>
        <authorList>
            <person name="Lee M.W."/>
            <person name="Choi B.J."/>
            <person name="Lee J.K."/>
            <person name="Choi D.G."/>
            <person name="Baek J.H."/>
            <person name="Bayburt H."/>
            <person name="Kim J.M."/>
            <person name="Han D.M."/>
            <person name="Kim K.H."/>
            <person name="Jeon C.O."/>
        </authorList>
    </citation>
    <scope>NUCLEOTIDE SEQUENCE [LARGE SCALE GENOMIC DNA]</scope>
    <source>
        <strain evidence="11 12">KMA01</strain>
    </source>
</reference>
<dbReference type="InterPro" id="IPR002528">
    <property type="entry name" value="MATE_fam"/>
</dbReference>
<dbReference type="Pfam" id="PF01554">
    <property type="entry name" value="MatE"/>
    <property type="match status" value="2"/>
</dbReference>
<keyword evidence="4" id="KW-0813">Transport</keyword>
<evidence type="ECO:0000313" key="11">
    <source>
        <dbReference type="EMBL" id="WFE88873.1"/>
    </source>
</evidence>
<keyword evidence="12" id="KW-1185">Reference proteome</keyword>
<evidence type="ECO:0000256" key="1">
    <source>
        <dbReference type="ARBA" id="ARBA00004429"/>
    </source>
</evidence>
<evidence type="ECO:0000256" key="9">
    <source>
        <dbReference type="ARBA" id="ARBA00023251"/>
    </source>
</evidence>
<feature type="transmembrane region" description="Helical" evidence="10">
    <location>
        <begin position="61"/>
        <end position="83"/>
    </location>
</feature>
<dbReference type="InterPro" id="IPR045070">
    <property type="entry name" value="MATE_MepA-like"/>
</dbReference>
<evidence type="ECO:0000313" key="12">
    <source>
        <dbReference type="Proteomes" id="UP001209803"/>
    </source>
</evidence>
<feature type="transmembrane region" description="Helical" evidence="10">
    <location>
        <begin position="422"/>
        <end position="443"/>
    </location>
</feature>